<dbReference type="SMART" id="SM00185">
    <property type="entry name" value="ARM"/>
    <property type="match status" value="5"/>
</dbReference>
<organism evidence="5 6">
    <name type="scientific">Prorocentrum cordatum</name>
    <dbReference type="NCBI Taxonomy" id="2364126"/>
    <lineage>
        <taxon>Eukaryota</taxon>
        <taxon>Sar</taxon>
        <taxon>Alveolata</taxon>
        <taxon>Dinophyceae</taxon>
        <taxon>Prorocentrales</taxon>
        <taxon>Prorocentraceae</taxon>
        <taxon>Prorocentrum</taxon>
    </lineage>
</organism>
<dbReference type="PROSITE" id="PS50176">
    <property type="entry name" value="ARM_REPEAT"/>
    <property type="match status" value="3"/>
</dbReference>
<evidence type="ECO:0000259" key="4">
    <source>
        <dbReference type="Pfam" id="PF23744"/>
    </source>
</evidence>
<evidence type="ECO:0000256" key="2">
    <source>
        <dbReference type="PROSITE-ProRule" id="PRU00259"/>
    </source>
</evidence>
<feature type="repeat" description="ARM" evidence="2">
    <location>
        <begin position="397"/>
        <end position="441"/>
    </location>
</feature>
<dbReference type="PANTHER" id="PTHR22895">
    <property type="entry name" value="ARMADILLO REPEAT-CONTAINING PROTEIN 6"/>
    <property type="match status" value="1"/>
</dbReference>
<comment type="caution">
    <text evidence="5">The sequence shown here is derived from an EMBL/GenBank/DDBJ whole genome shotgun (WGS) entry which is preliminary data.</text>
</comment>
<dbReference type="PANTHER" id="PTHR22895:SF0">
    <property type="entry name" value="ARMADILLO REPEAT-CONTAINING PROTEIN 6"/>
    <property type="match status" value="1"/>
</dbReference>
<feature type="domain" description="LRRK2 ARM repeat" evidence="4">
    <location>
        <begin position="358"/>
        <end position="555"/>
    </location>
</feature>
<dbReference type="InterPro" id="IPR000225">
    <property type="entry name" value="Armadillo"/>
</dbReference>
<dbReference type="EMBL" id="CAUYUJ010014961">
    <property type="protein sequence ID" value="CAK0848248.1"/>
    <property type="molecule type" value="Genomic_DNA"/>
</dbReference>
<gene>
    <name evidence="5" type="ORF">PCOR1329_LOCUS41240</name>
</gene>
<evidence type="ECO:0000256" key="3">
    <source>
        <dbReference type="SAM" id="MobiDB-lite"/>
    </source>
</evidence>
<evidence type="ECO:0000256" key="1">
    <source>
        <dbReference type="ARBA" id="ARBA00022737"/>
    </source>
</evidence>
<dbReference type="SUPFAM" id="SSF48371">
    <property type="entry name" value="ARM repeat"/>
    <property type="match status" value="1"/>
</dbReference>
<feature type="region of interest" description="Disordered" evidence="3">
    <location>
        <begin position="110"/>
        <end position="135"/>
    </location>
</feature>
<feature type="region of interest" description="Disordered" evidence="3">
    <location>
        <begin position="169"/>
        <end position="229"/>
    </location>
</feature>
<reference evidence="5" key="1">
    <citation type="submission" date="2023-10" db="EMBL/GenBank/DDBJ databases">
        <authorList>
            <person name="Chen Y."/>
            <person name="Shah S."/>
            <person name="Dougan E. K."/>
            <person name="Thang M."/>
            <person name="Chan C."/>
        </authorList>
    </citation>
    <scope>NUCLEOTIDE SEQUENCE [LARGE SCALE GENOMIC DNA]</scope>
</reference>
<dbReference type="InterPro" id="IPR011989">
    <property type="entry name" value="ARM-like"/>
</dbReference>
<dbReference type="Gene3D" id="1.25.10.10">
    <property type="entry name" value="Leucine-rich Repeat Variant"/>
    <property type="match status" value="2"/>
</dbReference>
<accession>A0ABN9TSR1</accession>
<feature type="repeat" description="ARM" evidence="2">
    <location>
        <begin position="440"/>
        <end position="484"/>
    </location>
</feature>
<feature type="compositionally biased region" description="Basic and acidic residues" evidence="3">
    <location>
        <begin position="122"/>
        <end position="134"/>
    </location>
</feature>
<keyword evidence="1" id="KW-0677">Repeat</keyword>
<dbReference type="Proteomes" id="UP001189429">
    <property type="component" value="Unassembled WGS sequence"/>
</dbReference>
<dbReference type="InterPro" id="IPR056597">
    <property type="entry name" value="ARM_LRRK2"/>
</dbReference>
<feature type="region of interest" description="Disordered" evidence="3">
    <location>
        <begin position="1"/>
        <end position="21"/>
    </location>
</feature>
<dbReference type="Pfam" id="PF23744">
    <property type="entry name" value="ARM_LRRK2"/>
    <property type="match status" value="1"/>
</dbReference>
<name>A0ABN9TSR1_9DINO</name>
<evidence type="ECO:0000313" key="6">
    <source>
        <dbReference type="Proteomes" id="UP001189429"/>
    </source>
</evidence>
<protein>
    <recommendedName>
        <fullName evidence="4">LRRK2 ARM repeat domain-containing protein</fullName>
    </recommendedName>
</protein>
<feature type="repeat" description="ARM" evidence="2">
    <location>
        <begin position="354"/>
        <end position="398"/>
    </location>
</feature>
<dbReference type="InterPro" id="IPR016024">
    <property type="entry name" value="ARM-type_fold"/>
</dbReference>
<keyword evidence="6" id="KW-1185">Reference proteome</keyword>
<sequence length="610" mass="63970">MFAWAPASSPPTSLGASHRDEEVVEVETKGGPALCGSLCPGWLPAPAAAGRGAPPAPPGQAAGLPRLLGPARARGAAAGKGVHQPDHDYQGASKVQPLHLSSWEQEGSEWGASEQHYRHHHGYGDAEGPHHEGEAPAGLLGGLLGDTLGYCGLGGRRAGTAHQQCWQGPAATEAPAPQAVRLSPRDSPTFVLPRRAPASRGPPPPLAASAQERRRPQSGQPPTPGGAAGVATCPTCHWVCRCPHCRPERRALPAMLLSGQPPVDLLDEIHASLGDLGSGRLSEEEVERLLMRWAELVGAGRCIDVLSSEASLRAIIKAMRSWPFNENIQTSGCCILGRVAAYGEKQCVLIASLGGVAAVVEALKTHPHTEAVQEKACWALRQLSMESQCRREVLVHHGLEAIVAALHGHPSALGVLESACMVLANLAADPDARVCIAQVGGVKAVVGSMAPNVESSVLQEAACFLLHNMACTSEYQQLIGESGGFEAVVRAMRAHPDHASLQEGGCSVFHNVANGPVECLEAVSNCSAVEAVIEAMQGHPGHAGVQEKACHALGQVGDVRRQVVELEDRRLHDKIVALGGAEALRKATENFRKDAAATHEAREALSILEL</sequence>
<evidence type="ECO:0000313" key="5">
    <source>
        <dbReference type="EMBL" id="CAK0848248.1"/>
    </source>
</evidence>
<proteinExistence type="predicted"/>